<sequence length="367" mass="39963">SYAQTPAEHIAFQYIPSPSDAPPVPRIPTPIDPQSASIYTPQQQATQPQPQAGYSASAYPENVPVSPLSSNNRASTSQFASVSPVSEPQQVDTQHAGTHPSQHTRDFSNLSPINTNLGQRTMPPMPPTPHSHPAGELPQKMPPTPISPNSMRKEPLDHQPPTSPASKASYAHEPYSPHALSIPNTNTRHAVFSPDCAHGPNGLDFSLHRPGQIAHPNMDLSTSGAKQSWKTSLCSCTPDISTCLTGLACPCILYGRTSYRLSQKTAKQDPTDLLSHEATNGHCAIMALSCGLWWLFPMLQRTRIRHMYKLEGGLLGDCVKAACCCCCVAVQNEREVKSREEAMRRWAGPVSSEVYGREGGMKYKPQR</sequence>
<dbReference type="PANTHER" id="PTHR15907">
    <property type="entry name" value="DUF614 FAMILY PROTEIN-RELATED"/>
    <property type="match status" value="1"/>
</dbReference>
<feature type="compositionally biased region" description="Polar residues" evidence="1">
    <location>
        <begin position="67"/>
        <end position="119"/>
    </location>
</feature>
<proteinExistence type="predicted"/>
<organism evidence="2 3">
    <name type="scientific">Byssothecium circinans</name>
    <dbReference type="NCBI Taxonomy" id="147558"/>
    <lineage>
        <taxon>Eukaryota</taxon>
        <taxon>Fungi</taxon>
        <taxon>Dikarya</taxon>
        <taxon>Ascomycota</taxon>
        <taxon>Pezizomycotina</taxon>
        <taxon>Dothideomycetes</taxon>
        <taxon>Pleosporomycetidae</taxon>
        <taxon>Pleosporales</taxon>
        <taxon>Massarineae</taxon>
        <taxon>Massarinaceae</taxon>
        <taxon>Byssothecium</taxon>
    </lineage>
</organism>
<dbReference type="InterPro" id="IPR006461">
    <property type="entry name" value="PLAC_motif_containing"/>
</dbReference>
<gene>
    <name evidence="2" type="ORF">CC80DRAFT_373925</name>
</gene>
<evidence type="ECO:0000313" key="2">
    <source>
        <dbReference type="EMBL" id="KAF1958064.1"/>
    </source>
</evidence>
<dbReference type="Pfam" id="PF04749">
    <property type="entry name" value="PLAC8"/>
    <property type="match status" value="1"/>
</dbReference>
<feature type="non-terminal residue" evidence="2">
    <location>
        <position position="367"/>
    </location>
</feature>
<accession>A0A6A5U0D2</accession>
<dbReference type="AlphaFoldDB" id="A0A6A5U0D2"/>
<dbReference type="Proteomes" id="UP000800035">
    <property type="component" value="Unassembled WGS sequence"/>
</dbReference>
<evidence type="ECO:0000313" key="3">
    <source>
        <dbReference type="Proteomes" id="UP000800035"/>
    </source>
</evidence>
<dbReference type="OrthoDB" id="1045822at2759"/>
<dbReference type="EMBL" id="ML976988">
    <property type="protein sequence ID" value="KAF1958064.1"/>
    <property type="molecule type" value="Genomic_DNA"/>
</dbReference>
<evidence type="ECO:0000256" key="1">
    <source>
        <dbReference type="SAM" id="MobiDB-lite"/>
    </source>
</evidence>
<feature type="non-terminal residue" evidence="2">
    <location>
        <position position="1"/>
    </location>
</feature>
<reference evidence="2" key="1">
    <citation type="journal article" date="2020" name="Stud. Mycol.">
        <title>101 Dothideomycetes genomes: a test case for predicting lifestyles and emergence of pathogens.</title>
        <authorList>
            <person name="Haridas S."/>
            <person name="Albert R."/>
            <person name="Binder M."/>
            <person name="Bloem J."/>
            <person name="Labutti K."/>
            <person name="Salamov A."/>
            <person name="Andreopoulos B."/>
            <person name="Baker S."/>
            <person name="Barry K."/>
            <person name="Bills G."/>
            <person name="Bluhm B."/>
            <person name="Cannon C."/>
            <person name="Castanera R."/>
            <person name="Culley D."/>
            <person name="Daum C."/>
            <person name="Ezra D."/>
            <person name="Gonzalez J."/>
            <person name="Henrissat B."/>
            <person name="Kuo A."/>
            <person name="Liang C."/>
            <person name="Lipzen A."/>
            <person name="Lutzoni F."/>
            <person name="Magnuson J."/>
            <person name="Mondo S."/>
            <person name="Nolan M."/>
            <person name="Ohm R."/>
            <person name="Pangilinan J."/>
            <person name="Park H.-J."/>
            <person name="Ramirez L."/>
            <person name="Alfaro M."/>
            <person name="Sun H."/>
            <person name="Tritt A."/>
            <person name="Yoshinaga Y."/>
            <person name="Zwiers L.-H."/>
            <person name="Turgeon B."/>
            <person name="Goodwin S."/>
            <person name="Spatafora J."/>
            <person name="Crous P."/>
            <person name="Grigoriev I."/>
        </authorList>
    </citation>
    <scope>NUCLEOTIDE SEQUENCE</scope>
    <source>
        <strain evidence="2">CBS 675.92</strain>
    </source>
</reference>
<protein>
    <submittedName>
        <fullName evidence="2">PLAC8-domain-containing protein</fullName>
    </submittedName>
</protein>
<feature type="compositionally biased region" description="Pro residues" evidence="1">
    <location>
        <begin position="19"/>
        <end position="31"/>
    </location>
</feature>
<keyword evidence="3" id="KW-1185">Reference proteome</keyword>
<feature type="compositionally biased region" description="Low complexity" evidence="1">
    <location>
        <begin position="40"/>
        <end position="52"/>
    </location>
</feature>
<dbReference type="NCBIfam" id="TIGR01571">
    <property type="entry name" value="A_thal_Cys_rich"/>
    <property type="match status" value="1"/>
</dbReference>
<name>A0A6A5U0D2_9PLEO</name>
<feature type="region of interest" description="Disordered" evidence="1">
    <location>
        <begin position="1"/>
        <end position="182"/>
    </location>
</feature>